<sequence length="318" mass="35870">MATFAKQTFNTSTYASFRPTYPRQLFDYIFKFHEQGPASGSASRSRWDLAVDLGCGTGQATIELSPFKRVIGVDPSQKMIEGARAHVESLGLQSSNRFEFVQGPAEDLGFLQDGSVDLLVAAQAAHWFDWQRAWTEHARVLRPGGTSAFWCYSEFRLSQFPSLTPLITEYSQGTDPATSLGPHWQRPGRTILDDHLVDVPEPEKVVGPGVFGQLQRVYFTAPWEGSHYPELPKPHLPVILRKKMSWSDLLAYLRTWSSLHTFQERYPEDSDTEGGDIAVRFRRKLMEHVAAAEDTPVQEDATLDIEWPLAMILVKKAL</sequence>
<organism evidence="5 6">
    <name type="scientific">Hohenbuehelia grisea</name>
    <dbReference type="NCBI Taxonomy" id="104357"/>
    <lineage>
        <taxon>Eukaryota</taxon>
        <taxon>Fungi</taxon>
        <taxon>Dikarya</taxon>
        <taxon>Basidiomycota</taxon>
        <taxon>Agaricomycotina</taxon>
        <taxon>Agaricomycetes</taxon>
        <taxon>Agaricomycetidae</taxon>
        <taxon>Agaricales</taxon>
        <taxon>Pleurotineae</taxon>
        <taxon>Pleurotaceae</taxon>
        <taxon>Hohenbuehelia</taxon>
    </lineage>
</organism>
<dbReference type="PANTHER" id="PTHR44942">
    <property type="entry name" value="METHYLTRANSF_11 DOMAIN-CONTAINING PROTEIN"/>
    <property type="match status" value="1"/>
</dbReference>
<keyword evidence="2" id="KW-0489">Methyltransferase</keyword>
<evidence type="ECO:0000313" key="6">
    <source>
        <dbReference type="Proteomes" id="UP001556367"/>
    </source>
</evidence>
<dbReference type="Pfam" id="PF08241">
    <property type="entry name" value="Methyltransf_11"/>
    <property type="match status" value="1"/>
</dbReference>
<evidence type="ECO:0000256" key="1">
    <source>
        <dbReference type="ARBA" id="ARBA00008361"/>
    </source>
</evidence>
<keyword evidence="3" id="KW-0808">Transferase</keyword>
<accession>A0ABR3JT61</accession>
<evidence type="ECO:0000256" key="3">
    <source>
        <dbReference type="ARBA" id="ARBA00022679"/>
    </source>
</evidence>
<dbReference type="InterPro" id="IPR013216">
    <property type="entry name" value="Methyltransf_11"/>
</dbReference>
<dbReference type="InterPro" id="IPR051052">
    <property type="entry name" value="Diverse_substrate_MTase"/>
</dbReference>
<evidence type="ECO:0000259" key="4">
    <source>
        <dbReference type="Pfam" id="PF08241"/>
    </source>
</evidence>
<evidence type="ECO:0000313" key="5">
    <source>
        <dbReference type="EMBL" id="KAL0959060.1"/>
    </source>
</evidence>
<keyword evidence="6" id="KW-1185">Reference proteome</keyword>
<dbReference type="EMBL" id="JASNQZ010000003">
    <property type="protein sequence ID" value="KAL0959060.1"/>
    <property type="molecule type" value="Genomic_DNA"/>
</dbReference>
<dbReference type="PANTHER" id="PTHR44942:SF4">
    <property type="entry name" value="METHYLTRANSFERASE TYPE 11 DOMAIN-CONTAINING PROTEIN"/>
    <property type="match status" value="1"/>
</dbReference>
<dbReference type="Proteomes" id="UP001556367">
    <property type="component" value="Unassembled WGS sequence"/>
</dbReference>
<dbReference type="InterPro" id="IPR029063">
    <property type="entry name" value="SAM-dependent_MTases_sf"/>
</dbReference>
<comment type="similarity">
    <text evidence="1">Belongs to the methyltransferase superfamily.</text>
</comment>
<dbReference type="Gene3D" id="3.40.50.150">
    <property type="entry name" value="Vaccinia Virus protein VP39"/>
    <property type="match status" value="1"/>
</dbReference>
<name>A0ABR3JT61_9AGAR</name>
<proteinExistence type="inferred from homology"/>
<dbReference type="SUPFAM" id="SSF53335">
    <property type="entry name" value="S-adenosyl-L-methionine-dependent methyltransferases"/>
    <property type="match status" value="1"/>
</dbReference>
<protein>
    <recommendedName>
        <fullName evidence="4">Methyltransferase type 11 domain-containing protein</fullName>
    </recommendedName>
</protein>
<feature type="domain" description="Methyltransferase type 11" evidence="4">
    <location>
        <begin position="51"/>
        <end position="148"/>
    </location>
</feature>
<gene>
    <name evidence="5" type="ORF">HGRIS_014360</name>
</gene>
<reference evidence="6" key="1">
    <citation type="submission" date="2024-06" db="EMBL/GenBank/DDBJ databases">
        <title>Multi-omics analyses provide insights into the biosynthesis of the anticancer antibiotic pleurotin in Hohenbuehelia grisea.</title>
        <authorList>
            <person name="Weaver J.A."/>
            <person name="Alberti F."/>
        </authorList>
    </citation>
    <scope>NUCLEOTIDE SEQUENCE [LARGE SCALE GENOMIC DNA]</scope>
    <source>
        <strain evidence="6">T-177</strain>
    </source>
</reference>
<evidence type="ECO:0000256" key="2">
    <source>
        <dbReference type="ARBA" id="ARBA00022603"/>
    </source>
</evidence>
<comment type="caution">
    <text evidence="5">The sequence shown here is derived from an EMBL/GenBank/DDBJ whole genome shotgun (WGS) entry which is preliminary data.</text>
</comment>
<dbReference type="CDD" id="cd02440">
    <property type="entry name" value="AdoMet_MTases"/>
    <property type="match status" value="1"/>
</dbReference>